<feature type="coiled-coil region" evidence="1">
    <location>
        <begin position="158"/>
        <end position="185"/>
    </location>
</feature>
<proteinExistence type="predicted"/>
<evidence type="ECO:0000313" key="3">
    <source>
        <dbReference type="EMBL" id="GIY00405.1"/>
    </source>
</evidence>
<reference evidence="3 4" key="1">
    <citation type="submission" date="2021-06" db="EMBL/GenBank/DDBJ databases">
        <title>Caerostris extrusa draft genome.</title>
        <authorList>
            <person name="Kono N."/>
            <person name="Arakawa K."/>
        </authorList>
    </citation>
    <scope>NUCLEOTIDE SEQUENCE [LARGE SCALE GENOMIC DNA]</scope>
</reference>
<feature type="compositionally biased region" description="Polar residues" evidence="2">
    <location>
        <begin position="26"/>
        <end position="36"/>
    </location>
</feature>
<evidence type="ECO:0000256" key="2">
    <source>
        <dbReference type="SAM" id="MobiDB-lite"/>
    </source>
</evidence>
<comment type="caution">
    <text evidence="3">The sequence shown here is derived from an EMBL/GenBank/DDBJ whole genome shotgun (WGS) entry which is preliminary data.</text>
</comment>
<feature type="compositionally biased region" description="Basic and acidic residues" evidence="2">
    <location>
        <begin position="1"/>
        <end position="25"/>
    </location>
</feature>
<feature type="compositionally biased region" description="Basic residues" evidence="2">
    <location>
        <begin position="51"/>
        <end position="66"/>
    </location>
</feature>
<accession>A0AAV4PTG1</accession>
<name>A0AAV4PTG1_CAEEX</name>
<feature type="region of interest" description="Disordered" evidence="2">
    <location>
        <begin position="1"/>
        <end position="84"/>
    </location>
</feature>
<dbReference type="Proteomes" id="UP001054945">
    <property type="component" value="Unassembled WGS sequence"/>
</dbReference>
<keyword evidence="4" id="KW-1185">Reference proteome</keyword>
<sequence>MDTKICCEKVMQDEKDDEHAKEKNKNSLNRKSANTLTERELSQKSPVKKPTLTKKKTCFQKSRRKTYGQVKKYPEIQDDLKMDKNNEEIDDGQESKFSENNMPPPAIVTEIVNNVNNVLLKNASGDKESKYLFDFGFKNIKDEMKTLIKQCVSKEDTIISLEGRLKDTEQSHSDLKKRCLQLEQKNEKNV</sequence>
<protein>
    <submittedName>
        <fullName evidence="3">Uncharacterized protein</fullName>
    </submittedName>
</protein>
<feature type="compositionally biased region" description="Basic and acidic residues" evidence="2">
    <location>
        <begin position="72"/>
        <end position="84"/>
    </location>
</feature>
<keyword evidence="1" id="KW-0175">Coiled coil</keyword>
<organism evidence="3 4">
    <name type="scientific">Caerostris extrusa</name>
    <name type="common">Bark spider</name>
    <name type="synonym">Caerostris bankana</name>
    <dbReference type="NCBI Taxonomy" id="172846"/>
    <lineage>
        <taxon>Eukaryota</taxon>
        <taxon>Metazoa</taxon>
        <taxon>Ecdysozoa</taxon>
        <taxon>Arthropoda</taxon>
        <taxon>Chelicerata</taxon>
        <taxon>Arachnida</taxon>
        <taxon>Araneae</taxon>
        <taxon>Araneomorphae</taxon>
        <taxon>Entelegynae</taxon>
        <taxon>Araneoidea</taxon>
        <taxon>Araneidae</taxon>
        <taxon>Caerostris</taxon>
    </lineage>
</organism>
<evidence type="ECO:0000256" key="1">
    <source>
        <dbReference type="SAM" id="Coils"/>
    </source>
</evidence>
<dbReference type="EMBL" id="BPLR01005175">
    <property type="protein sequence ID" value="GIY00405.1"/>
    <property type="molecule type" value="Genomic_DNA"/>
</dbReference>
<dbReference type="AlphaFoldDB" id="A0AAV4PTG1"/>
<evidence type="ECO:0000313" key="4">
    <source>
        <dbReference type="Proteomes" id="UP001054945"/>
    </source>
</evidence>
<gene>
    <name evidence="3" type="ORF">CEXT_244061</name>
</gene>